<accession>M3AWA7</accession>
<feature type="compositionally biased region" description="Low complexity" evidence="1">
    <location>
        <begin position="17"/>
        <end position="28"/>
    </location>
</feature>
<sequence length="462" mass="47259">MATDDDARDRDRPSSGPRHAAPRRPLLARLHMPAGKAVALAAMPTAVLMGMGFTPQLATAKPGAPSPFGDAFCVTAPDGTPTPDVPTPGSPTAGSPTATPSPGTSAGGDADEDEDAGKEKDKGKKKDKGEDGGKDKDKATSAPDHDGTDGPDANRKRKPAPTPTADPTPDPAVPGEGKLPVPPVPDLPTTPPTPSPDPTATKSPSPKATPSPGATDTTPTPPATSATPKPGKTPDGAGRKTEEAAGKKPAHPTADPSPGASTGPKDGSPDATPTPTTTPGSSPSSTPSPGASAAKTPPPCPLTKRQADKGQAAFADNPWYLEANRLTLTGLTYEGVKEVVTAGGQKKSVLKFTADKLAIDDLHALVNDRKRIYHQSGPGEVSTVDGDRVTMYTEQLKGKLLGSTLPIFAADYTAEHPPPLIPGLKLPIPIFFTDVKIRQAGQFGGTLTIPNMHVYVTDGVYP</sequence>
<comment type="caution">
    <text evidence="2">The sequence shown here is derived from an EMBL/GenBank/DDBJ whole genome shotgun (WGS) entry which is preliminary data.</text>
</comment>
<dbReference type="STRING" id="1223523.H340_24360"/>
<feature type="region of interest" description="Disordered" evidence="1">
    <location>
        <begin position="56"/>
        <end position="309"/>
    </location>
</feature>
<feature type="compositionally biased region" description="Basic and acidic residues" evidence="1">
    <location>
        <begin position="1"/>
        <end position="13"/>
    </location>
</feature>
<protein>
    <submittedName>
        <fullName evidence="2">Uncharacterized protein</fullName>
    </submittedName>
</protein>
<feature type="region of interest" description="Disordered" evidence="1">
    <location>
        <begin position="1"/>
        <end position="28"/>
    </location>
</feature>
<feature type="compositionally biased region" description="Low complexity" evidence="1">
    <location>
        <begin position="269"/>
        <end position="295"/>
    </location>
</feature>
<feature type="compositionally biased region" description="Low complexity" evidence="1">
    <location>
        <begin position="198"/>
        <end position="234"/>
    </location>
</feature>
<reference evidence="2 3" key="1">
    <citation type="journal article" date="2013" name="Genome Announc.">
        <title>Whole-Genome Shotgun Assembly and Analysis of the Genome of Streptomyces mobaraensis DSM 40847, a Strain for Industrial Production of Microbial Transglutaminase.</title>
        <authorList>
            <person name="Yang H."/>
            <person name="He T."/>
            <person name="Wu W."/>
            <person name="Zhu W."/>
            <person name="Lu B."/>
            <person name="Sun W."/>
        </authorList>
    </citation>
    <scope>NUCLEOTIDE SEQUENCE [LARGE SCALE GENOMIC DNA]</scope>
    <source>
        <strain evidence="2 3">DSM 40847</strain>
    </source>
</reference>
<feature type="compositionally biased region" description="Basic and acidic residues" evidence="1">
    <location>
        <begin position="117"/>
        <end position="154"/>
    </location>
</feature>
<dbReference type="PATRIC" id="fig|1223523.3.peg.4947"/>
<gene>
    <name evidence="2" type="ORF">H340_24360</name>
</gene>
<evidence type="ECO:0000313" key="2">
    <source>
        <dbReference type="EMBL" id="EME97872.1"/>
    </source>
</evidence>
<feature type="compositionally biased region" description="Pro residues" evidence="1">
    <location>
        <begin position="160"/>
        <end position="172"/>
    </location>
</feature>
<organism evidence="2 3">
    <name type="scientific">Streptomyces mobaraensis (strain ATCC 29032 / DSM 40847 / JCM 4168 / NBRC 13819 / NCIMB 11159 / IPCR 16-22)</name>
    <dbReference type="NCBI Taxonomy" id="1223523"/>
    <lineage>
        <taxon>Bacteria</taxon>
        <taxon>Bacillati</taxon>
        <taxon>Actinomycetota</taxon>
        <taxon>Actinomycetes</taxon>
        <taxon>Kitasatosporales</taxon>
        <taxon>Streptomycetaceae</taxon>
        <taxon>Streptomyces</taxon>
    </lineage>
</organism>
<name>M3AWA7_STRM1</name>
<feature type="compositionally biased region" description="Basic and acidic residues" evidence="1">
    <location>
        <begin position="237"/>
        <end position="246"/>
    </location>
</feature>
<dbReference type="EMBL" id="AORZ01000098">
    <property type="protein sequence ID" value="EME97872.1"/>
    <property type="molecule type" value="Genomic_DNA"/>
</dbReference>
<evidence type="ECO:0000313" key="3">
    <source>
        <dbReference type="Proteomes" id="UP000011740"/>
    </source>
</evidence>
<evidence type="ECO:0000256" key="1">
    <source>
        <dbReference type="SAM" id="MobiDB-lite"/>
    </source>
</evidence>
<feature type="compositionally biased region" description="Low complexity" evidence="1">
    <location>
        <begin position="90"/>
        <end position="108"/>
    </location>
</feature>
<dbReference type="RefSeq" id="WP_004950867.1">
    <property type="nucleotide sequence ID" value="NZ_AORZ01000098.1"/>
</dbReference>
<proteinExistence type="predicted"/>
<dbReference type="Proteomes" id="UP000011740">
    <property type="component" value="Unassembled WGS sequence"/>
</dbReference>
<dbReference type="eggNOG" id="ENOG5033K1G">
    <property type="taxonomic scope" value="Bacteria"/>
</dbReference>
<feature type="compositionally biased region" description="Pro residues" evidence="1">
    <location>
        <begin position="180"/>
        <end position="197"/>
    </location>
</feature>
<dbReference type="AlphaFoldDB" id="M3AWA7"/>